<dbReference type="GO" id="GO:0005737">
    <property type="term" value="C:cytoplasm"/>
    <property type="evidence" value="ECO:0007669"/>
    <property type="project" value="InterPro"/>
</dbReference>
<evidence type="ECO:0000313" key="8">
    <source>
        <dbReference type="EMBL" id="VAX37829.1"/>
    </source>
</evidence>
<dbReference type="Pfam" id="PF01339">
    <property type="entry name" value="CheB_methylest"/>
    <property type="match status" value="1"/>
</dbReference>
<feature type="region of interest" description="Disordered" evidence="5">
    <location>
        <begin position="137"/>
        <end position="162"/>
    </location>
</feature>
<name>A0A3B1D6J0_9ZZZZ</name>
<dbReference type="PANTHER" id="PTHR42872:SF6">
    <property type="entry name" value="PROTEIN-GLUTAMATE METHYLESTERASE_PROTEIN-GLUTAMINE GLUTAMINASE"/>
    <property type="match status" value="1"/>
</dbReference>
<reference evidence="8" key="1">
    <citation type="submission" date="2018-06" db="EMBL/GenBank/DDBJ databases">
        <authorList>
            <person name="Zhirakovskaya E."/>
        </authorList>
    </citation>
    <scope>NUCLEOTIDE SEQUENCE</scope>
</reference>
<feature type="domain" description="CheB-type methylesterase" evidence="7">
    <location>
        <begin position="159"/>
        <end position="298"/>
    </location>
</feature>
<dbReference type="PROSITE" id="PS50122">
    <property type="entry name" value="CHEB"/>
    <property type="match status" value="1"/>
</dbReference>
<keyword evidence="2 8" id="KW-0378">Hydrolase</keyword>
<feature type="domain" description="Response regulatory" evidence="6">
    <location>
        <begin position="6"/>
        <end position="123"/>
    </location>
</feature>
<dbReference type="AlphaFoldDB" id="A0A3B1D6J0"/>
<dbReference type="Gene3D" id="3.40.50.180">
    <property type="entry name" value="Methylesterase CheB, C-terminal domain"/>
    <property type="match status" value="1"/>
</dbReference>
<dbReference type="EMBL" id="UOGK01000122">
    <property type="protein sequence ID" value="VAX37829.1"/>
    <property type="molecule type" value="Genomic_DNA"/>
</dbReference>
<dbReference type="SMART" id="SM00448">
    <property type="entry name" value="REC"/>
    <property type="match status" value="1"/>
</dbReference>
<sequence>MSSPIRVLIVDDSSIVRRALEEQLSRQAGIEVVGSAPDPFVARERIVSLNPDVITLDIEMPRMDGLSFLKKLMKFHPVPAIILSSVAGRGTQMALDCLEAGAVEVLAKPSGSNSIGDVGNRLGEIIRGIKDVNISRETRPQAAPKPVAPRAPSAPAAPTKPSNRIIAIGASTGGTEALRDVLTRLPADLPGIAIVQHMPAGFTNAFAKRLNGLCEIEVREAVDGDQICTGTALIAPGELQMKIIKDGTGWKVKVFDGPRVCRHKPSVEVLFESTAETAGKKSMGVILTGMGADGARGM</sequence>
<dbReference type="PROSITE" id="PS50110">
    <property type="entry name" value="RESPONSE_REGULATORY"/>
    <property type="match status" value="1"/>
</dbReference>
<keyword evidence="1" id="KW-0963">Cytoplasm</keyword>
<evidence type="ECO:0000259" key="6">
    <source>
        <dbReference type="PROSITE" id="PS50110"/>
    </source>
</evidence>
<feature type="compositionally biased region" description="Low complexity" evidence="5">
    <location>
        <begin position="140"/>
        <end position="157"/>
    </location>
</feature>
<dbReference type="InterPro" id="IPR001789">
    <property type="entry name" value="Sig_transdc_resp-reg_receiver"/>
</dbReference>
<dbReference type="PANTHER" id="PTHR42872">
    <property type="entry name" value="PROTEIN-GLUTAMATE METHYLESTERASE/PROTEIN-GLUTAMINE GLUTAMINASE"/>
    <property type="match status" value="1"/>
</dbReference>
<dbReference type="GO" id="GO:0008984">
    <property type="term" value="F:protein-glutamate methylesterase activity"/>
    <property type="evidence" value="ECO:0007669"/>
    <property type="project" value="UniProtKB-EC"/>
</dbReference>
<organism evidence="8">
    <name type="scientific">hydrothermal vent metagenome</name>
    <dbReference type="NCBI Taxonomy" id="652676"/>
    <lineage>
        <taxon>unclassified sequences</taxon>
        <taxon>metagenomes</taxon>
        <taxon>ecological metagenomes</taxon>
    </lineage>
</organism>
<dbReference type="GO" id="GO:0000156">
    <property type="term" value="F:phosphorelay response regulator activity"/>
    <property type="evidence" value="ECO:0007669"/>
    <property type="project" value="InterPro"/>
</dbReference>
<evidence type="ECO:0000256" key="2">
    <source>
        <dbReference type="ARBA" id="ARBA00022801"/>
    </source>
</evidence>
<dbReference type="InterPro" id="IPR035909">
    <property type="entry name" value="CheB_C"/>
</dbReference>
<dbReference type="CDD" id="cd16432">
    <property type="entry name" value="CheB_Rec"/>
    <property type="match status" value="1"/>
</dbReference>
<dbReference type="EC" id="3.1.1.61" evidence="3"/>
<proteinExistence type="predicted"/>
<dbReference type="GO" id="GO:0006935">
    <property type="term" value="P:chemotaxis"/>
    <property type="evidence" value="ECO:0007669"/>
    <property type="project" value="InterPro"/>
</dbReference>
<dbReference type="Pfam" id="PF00072">
    <property type="entry name" value="Response_reg"/>
    <property type="match status" value="1"/>
</dbReference>
<evidence type="ECO:0000259" key="7">
    <source>
        <dbReference type="PROSITE" id="PS50122"/>
    </source>
</evidence>
<evidence type="ECO:0000256" key="5">
    <source>
        <dbReference type="SAM" id="MobiDB-lite"/>
    </source>
</evidence>
<dbReference type="CDD" id="cd17541">
    <property type="entry name" value="REC_CheB-like"/>
    <property type="match status" value="1"/>
</dbReference>
<dbReference type="NCBIfam" id="NF001965">
    <property type="entry name" value="PRK00742.1"/>
    <property type="match status" value="1"/>
</dbReference>
<gene>
    <name evidence="8" type="ORF">MNBD_PLANCTO03-1841</name>
</gene>
<feature type="non-terminal residue" evidence="8">
    <location>
        <position position="298"/>
    </location>
</feature>
<accession>A0A3B1D6J0</accession>
<dbReference type="InterPro" id="IPR000673">
    <property type="entry name" value="Sig_transdc_resp-reg_Me-estase"/>
</dbReference>
<dbReference type="Gene3D" id="3.40.50.2300">
    <property type="match status" value="1"/>
</dbReference>
<evidence type="ECO:0000256" key="1">
    <source>
        <dbReference type="ARBA" id="ARBA00022490"/>
    </source>
</evidence>
<dbReference type="SUPFAM" id="SSF52172">
    <property type="entry name" value="CheY-like"/>
    <property type="match status" value="1"/>
</dbReference>
<dbReference type="InterPro" id="IPR011006">
    <property type="entry name" value="CheY-like_superfamily"/>
</dbReference>
<dbReference type="SUPFAM" id="SSF52738">
    <property type="entry name" value="Methylesterase CheB, C-terminal domain"/>
    <property type="match status" value="1"/>
</dbReference>
<protein>
    <recommendedName>
        <fullName evidence="3">protein-glutamate methylesterase</fullName>
        <ecNumber evidence="3">3.1.1.61</ecNumber>
    </recommendedName>
</protein>
<evidence type="ECO:0000256" key="4">
    <source>
        <dbReference type="ARBA" id="ARBA00048267"/>
    </source>
</evidence>
<evidence type="ECO:0000256" key="3">
    <source>
        <dbReference type="ARBA" id="ARBA00039140"/>
    </source>
</evidence>
<comment type="catalytic activity">
    <reaction evidence="4">
        <text>[protein]-L-glutamate 5-O-methyl ester + H2O = L-glutamyl-[protein] + methanol + H(+)</text>
        <dbReference type="Rhea" id="RHEA:23236"/>
        <dbReference type="Rhea" id="RHEA-COMP:10208"/>
        <dbReference type="Rhea" id="RHEA-COMP:10311"/>
        <dbReference type="ChEBI" id="CHEBI:15377"/>
        <dbReference type="ChEBI" id="CHEBI:15378"/>
        <dbReference type="ChEBI" id="CHEBI:17790"/>
        <dbReference type="ChEBI" id="CHEBI:29973"/>
        <dbReference type="ChEBI" id="CHEBI:82795"/>
        <dbReference type="EC" id="3.1.1.61"/>
    </reaction>
</comment>